<feature type="region of interest" description="Disordered" evidence="4">
    <location>
        <begin position="1765"/>
        <end position="1790"/>
    </location>
</feature>
<dbReference type="SUPFAM" id="SSF52058">
    <property type="entry name" value="L domain-like"/>
    <property type="match status" value="1"/>
</dbReference>
<feature type="region of interest" description="Disordered" evidence="4">
    <location>
        <begin position="357"/>
        <end position="384"/>
    </location>
</feature>
<evidence type="ECO:0000313" key="6">
    <source>
        <dbReference type="Proteomes" id="UP000070700"/>
    </source>
</evidence>
<feature type="region of interest" description="Disordered" evidence="4">
    <location>
        <begin position="851"/>
        <end position="1009"/>
    </location>
</feature>
<keyword evidence="3" id="KW-0175">Coiled coil</keyword>
<dbReference type="Proteomes" id="UP000070700">
    <property type="component" value="Unassembled WGS sequence"/>
</dbReference>
<accession>A0A194XTE6</accession>
<proteinExistence type="predicted"/>
<dbReference type="InterPro" id="IPR003591">
    <property type="entry name" value="Leu-rich_rpt_typical-subtyp"/>
</dbReference>
<dbReference type="EMBL" id="KQ947405">
    <property type="protein sequence ID" value="KUJ22967.1"/>
    <property type="molecule type" value="Genomic_DNA"/>
</dbReference>
<feature type="compositionally biased region" description="Polar residues" evidence="4">
    <location>
        <begin position="498"/>
        <end position="523"/>
    </location>
</feature>
<reference evidence="5 6" key="1">
    <citation type="submission" date="2015-10" db="EMBL/GenBank/DDBJ databases">
        <title>Full genome of DAOMC 229536 Phialocephala scopiformis, a fungal endophyte of spruce producing the potent anti-insectan compound rugulosin.</title>
        <authorList>
            <consortium name="DOE Joint Genome Institute"/>
            <person name="Walker A.K."/>
            <person name="Frasz S.L."/>
            <person name="Seifert K.A."/>
            <person name="Miller J.D."/>
            <person name="Mondo S.J."/>
            <person name="Labutti K."/>
            <person name="Lipzen A."/>
            <person name="Dockter R."/>
            <person name="Kennedy M."/>
            <person name="Grigoriev I.V."/>
            <person name="Spatafora J.W."/>
        </authorList>
    </citation>
    <scope>NUCLEOTIDE SEQUENCE [LARGE SCALE GENOMIC DNA]</scope>
    <source>
        <strain evidence="5 6">CBS 120377</strain>
    </source>
</reference>
<feature type="compositionally biased region" description="Polar residues" evidence="4">
    <location>
        <begin position="50"/>
        <end position="86"/>
    </location>
</feature>
<feature type="compositionally biased region" description="Low complexity" evidence="4">
    <location>
        <begin position="18"/>
        <end position="45"/>
    </location>
</feature>
<sequence>MDHAWLDSLSEDWVSQHPSSGSPAPSLPSMVNSISSSTRATSSRIPRYNPQKQAWTAANEGANSPLSERSLNENNVPLSQRSQRQPSKLREVTNGDRGRRLSRTLSASTTHSVQYHTVQHKSHSLSPRKDSQETPEWRRRLIHGEVAYGEQRDLFSAAGLETIFQPPPANSPTKLPTREDDEDHSVMPSSPPVFDSQGVSVEGEHHEERPERHQQPRTMKYRLADSDGSEFSANDLSRGSSFQVTARSVRGNEEMDMQSEPPSEMESSVLQDRNVTNWPSRTASGQSDVRNEELSPIFISRHNTIDGKIDYAALNLPAEELQRRLENIREESPDQSVADQQDISEQQADMTVETEDFAHNGRFVNLRRGGQSQEGSFQRRMLSPSSLPAIDESAMLPEESMQASTPKHLSNIKKTRSSNEYQKLPQAQNSPPIPQTPSTSPNKPIQKEQQSSSGSPLKLFGTYDTFTNQKLLRRLSQFEGDFEDAESTGPENNEDFVPQSSADRISENSQVQQRASAKLNSFGQGDLDGFQFSEEVSYDSSRSHDQDEDKENMSLPLLDPESRNTFRFHLEPSPALEEEAGKRLQRTPLKDPTPKRRRTLQKFENETSEEDESLALDSLRETHQQMQSVIGRKRKDARHGDDQQAANPKVLAMRQILRPRTPTPSQRSSQHERPPLAEIDPYLEQARLLQLEKIAKIQAELDTPNVLKFSTAFGISQQMQNESRKGSVTTQDFLDEAKKIMAGIRDKVRPRSGLTSLEESESENDKNQSPGVEHTEAGLEDSYQESTKEPFSRPPSRDGKPIPRVPMKQEDPVLLDHLRKYQEMSDVDGIMASSMKSLALAKATISGRGADRVSEDAIPQPSDQFLNQEHITESDPPNIRISENPDPQRKRKHSTSSIPKDDPFGDIPDLSVDETQERQRIKSVNAKRREDARVAQQLQDEEAHTVTSGSQPVSQEQGNPTSYLDGHASSEPSKLTQMRSSSATTEPTTRLSSWGEENNPAPSETLHRAEVVKAQHKIERIERRKEVVEEVEKEISILEDRVDPITPSRRRNVTITFSSPVASVIRPTIYEDENSSQPEAEFASDSEDDSSEGSVVVTKNRNRKATTTIRSAMRSATHLQSLGGHTFSTRPVSRIDERDEDSTNAENEVRDRSSISIVVSAAGPSRREASMILATPRPSHEIGTLTLTPLSDFTVHHADQSLGLDVSYMAQNQRYVMGDEKKLKKKTLSHSIKTLIEKLTEVEPYEPFWEHLKRLDLKNKALTNLHKLNEFCGGLEDVDVSHNRLSQLEGIPTTTRHLRVTHNCLTELTAWGHLNNLQYIDVSNNDLESLSAFRFLAHLRDLTADNNNITSLDGVGQLDGLLKLSLRRNSIRACDFAGTKLQRLTELDLASNEISDIGNIQELQGLTTLNLEDNRLADLSTGGSDAVWPLRDLRLSGNELTTINVARFPNLRLLYLDRNRLGDITGLSRTRNLETLSIREQADGSILDLSFLNEIVEVRKLFLSGNYLGTFEPEVEFMNLQYLELANCGLNSLPSDFGLMVANVRVLNLNFNALKDLKPLLGIRRLKKLHLAGNRILRLRTTARVLRNFPSLTLADIRGNPLTVGFYPPMEETRLVLLGGDNDADASDPFVLGRADRDRDEKYVRRLDMQTRMLRRTFEILVLGDCPQLRIFDGLDVDMSVVVRKDSTWQALVNAGVLRLPSLEGSAPAEQREDDLALEAIHEEQAVRKSFGSSTETCVETCAETYTEERMEKTVRTHVEISSKSLTEASAATRDEKAVEERWPAEDSFA</sequence>
<feature type="compositionally biased region" description="Low complexity" evidence="4">
    <location>
        <begin position="258"/>
        <end position="268"/>
    </location>
</feature>
<dbReference type="PANTHER" id="PTHR47566">
    <property type="match status" value="1"/>
</dbReference>
<dbReference type="GO" id="GO:0061499">
    <property type="term" value="C:outer plaque of mitotic spindle pole body"/>
    <property type="evidence" value="ECO:0007669"/>
    <property type="project" value="TreeGrafter"/>
</dbReference>
<feature type="compositionally biased region" description="Basic and acidic residues" evidence="4">
    <location>
        <begin position="202"/>
        <end position="214"/>
    </location>
</feature>
<feature type="compositionally biased region" description="Polar residues" evidence="4">
    <location>
        <begin position="970"/>
        <end position="1002"/>
    </location>
</feature>
<dbReference type="InterPro" id="IPR032675">
    <property type="entry name" value="LRR_dom_sf"/>
</dbReference>
<feature type="compositionally biased region" description="Basic and acidic residues" evidence="4">
    <location>
        <begin position="560"/>
        <end position="570"/>
    </location>
</feature>
<dbReference type="InterPro" id="IPR052574">
    <property type="entry name" value="CDIRP"/>
</dbReference>
<dbReference type="GO" id="GO:1902412">
    <property type="term" value="P:regulation of mitotic cytokinesis"/>
    <property type="evidence" value="ECO:0007669"/>
    <property type="project" value="TreeGrafter"/>
</dbReference>
<dbReference type="STRING" id="149040.A0A194XTE6"/>
<feature type="region of interest" description="Disordered" evidence="4">
    <location>
        <begin position="247"/>
        <end position="269"/>
    </location>
</feature>
<keyword evidence="6" id="KW-1185">Reference proteome</keyword>
<dbReference type="KEGG" id="psco:LY89DRAFT_635037"/>
<dbReference type="OrthoDB" id="7451790at2759"/>
<feature type="region of interest" description="Disordered" evidence="4">
    <location>
        <begin position="1"/>
        <end position="135"/>
    </location>
</feature>
<keyword evidence="1" id="KW-0433">Leucine-rich repeat</keyword>
<organism evidence="5 6">
    <name type="scientific">Mollisia scopiformis</name>
    <name type="common">Conifer needle endophyte fungus</name>
    <name type="synonym">Phialocephala scopiformis</name>
    <dbReference type="NCBI Taxonomy" id="149040"/>
    <lineage>
        <taxon>Eukaryota</taxon>
        <taxon>Fungi</taxon>
        <taxon>Dikarya</taxon>
        <taxon>Ascomycota</taxon>
        <taxon>Pezizomycotina</taxon>
        <taxon>Leotiomycetes</taxon>
        <taxon>Helotiales</taxon>
        <taxon>Mollisiaceae</taxon>
        <taxon>Mollisia</taxon>
    </lineage>
</organism>
<feature type="region of interest" description="Disordered" evidence="4">
    <location>
        <begin position="477"/>
        <end position="677"/>
    </location>
</feature>
<feature type="compositionally biased region" description="Basic and acidic residues" evidence="4">
    <location>
        <begin position="1773"/>
        <end position="1790"/>
    </location>
</feature>
<dbReference type="InterPro" id="IPR001611">
    <property type="entry name" value="Leu-rich_rpt"/>
</dbReference>
<dbReference type="RefSeq" id="XP_018077322.1">
    <property type="nucleotide sequence ID" value="XM_018211420.1"/>
</dbReference>
<feature type="compositionally biased region" description="Polar residues" evidence="4">
    <location>
        <begin position="103"/>
        <end position="117"/>
    </location>
</feature>
<dbReference type="PROSITE" id="PS51450">
    <property type="entry name" value="LRR"/>
    <property type="match status" value="4"/>
</dbReference>
<dbReference type="GeneID" id="28821146"/>
<feature type="compositionally biased region" description="Polar residues" evidence="4">
    <location>
        <begin position="418"/>
        <end position="427"/>
    </location>
</feature>
<feature type="region of interest" description="Disordered" evidence="4">
    <location>
        <begin position="163"/>
        <end position="217"/>
    </location>
</feature>
<evidence type="ECO:0000313" key="5">
    <source>
        <dbReference type="EMBL" id="KUJ22967.1"/>
    </source>
</evidence>
<dbReference type="SMART" id="SM00369">
    <property type="entry name" value="LRR_TYP"/>
    <property type="match status" value="7"/>
</dbReference>
<feature type="coiled-coil region" evidence="3">
    <location>
        <begin position="1011"/>
        <end position="1041"/>
    </location>
</feature>
<feature type="region of interest" description="Disordered" evidence="4">
    <location>
        <begin position="744"/>
        <end position="811"/>
    </location>
</feature>
<feature type="region of interest" description="Disordered" evidence="4">
    <location>
        <begin position="398"/>
        <end position="461"/>
    </location>
</feature>
<dbReference type="GO" id="GO:0035591">
    <property type="term" value="F:signaling adaptor activity"/>
    <property type="evidence" value="ECO:0007669"/>
    <property type="project" value="TreeGrafter"/>
</dbReference>
<protein>
    <recommendedName>
        <fullName evidence="7">Septation initiation network scaffold protein cdc11</fullName>
    </recommendedName>
</protein>
<dbReference type="PANTHER" id="PTHR47566:SF1">
    <property type="entry name" value="PROTEIN NUD1"/>
    <property type="match status" value="1"/>
</dbReference>
<dbReference type="InParanoid" id="A0A194XTE6"/>
<feature type="compositionally biased region" description="Basic and acidic residues" evidence="4">
    <location>
        <begin position="786"/>
        <end position="811"/>
    </location>
</feature>
<feature type="compositionally biased region" description="Polar residues" evidence="4">
    <location>
        <begin position="945"/>
        <end position="962"/>
    </location>
</feature>
<evidence type="ECO:0008006" key="7">
    <source>
        <dbReference type="Google" id="ProtNLM"/>
    </source>
</evidence>
<feature type="compositionally biased region" description="Basic and acidic residues" evidence="4">
    <location>
        <begin position="88"/>
        <end position="99"/>
    </location>
</feature>
<feature type="region of interest" description="Disordered" evidence="4">
    <location>
        <begin position="1068"/>
        <end position="1151"/>
    </location>
</feature>
<dbReference type="SMART" id="SM00365">
    <property type="entry name" value="LRR_SD22"/>
    <property type="match status" value="5"/>
</dbReference>
<keyword evidence="2" id="KW-0677">Repeat</keyword>
<feature type="compositionally biased region" description="Acidic residues" evidence="4">
    <location>
        <begin position="1082"/>
        <end position="1091"/>
    </location>
</feature>
<gene>
    <name evidence="5" type="ORF">LY89DRAFT_635037</name>
</gene>
<dbReference type="GO" id="GO:0031028">
    <property type="term" value="P:septation initiation signaling"/>
    <property type="evidence" value="ECO:0007669"/>
    <property type="project" value="TreeGrafter"/>
</dbReference>
<dbReference type="Gene3D" id="3.80.10.10">
    <property type="entry name" value="Ribonuclease Inhibitor"/>
    <property type="match status" value="3"/>
</dbReference>
<dbReference type="Pfam" id="PF13855">
    <property type="entry name" value="LRR_8"/>
    <property type="match status" value="1"/>
</dbReference>
<evidence type="ECO:0000256" key="2">
    <source>
        <dbReference type="ARBA" id="ARBA00022737"/>
    </source>
</evidence>
<evidence type="ECO:0000256" key="3">
    <source>
        <dbReference type="SAM" id="Coils"/>
    </source>
</evidence>
<evidence type="ECO:0000256" key="4">
    <source>
        <dbReference type="SAM" id="MobiDB-lite"/>
    </source>
</evidence>
<evidence type="ECO:0000256" key="1">
    <source>
        <dbReference type="ARBA" id="ARBA00022614"/>
    </source>
</evidence>
<name>A0A194XTE6_MOLSC</name>